<evidence type="ECO:0000313" key="1">
    <source>
        <dbReference type="EMBL" id="SED13882.1"/>
    </source>
</evidence>
<evidence type="ECO:0000313" key="2">
    <source>
        <dbReference type="Proteomes" id="UP000182375"/>
    </source>
</evidence>
<dbReference type="AlphaFoldDB" id="A0A1H4Y7B2"/>
<gene>
    <name evidence="1" type="ORF">SAMN04490357_3926</name>
</gene>
<dbReference type="InterPro" id="IPR002347">
    <property type="entry name" value="SDR_fam"/>
</dbReference>
<dbReference type="PANTHER" id="PTHR43431">
    <property type="entry name" value="OXIDOREDUCTASE, SHORT CHAIN DEHYDROGENASE/REDUCTASE FAMILY (AFU_ORTHOLOGUE AFUA_5G14000)"/>
    <property type="match status" value="1"/>
</dbReference>
<name>A0A1H4Y7B2_9ACTN</name>
<dbReference type="Proteomes" id="UP000182375">
    <property type="component" value="Unassembled WGS sequence"/>
</dbReference>
<protein>
    <submittedName>
        <fullName evidence="1">Short-chain dehydrogenase</fullName>
    </submittedName>
</protein>
<dbReference type="RefSeq" id="WP_074992708.1">
    <property type="nucleotide sequence ID" value="NZ_FNTD01000004.1"/>
</dbReference>
<dbReference type="Gene3D" id="3.40.50.720">
    <property type="entry name" value="NAD(P)-binding Rossmann-like Domain"/>
    <property type="match status" value="1"/>
</dbReference>
<dbReference type="EMBL" id="FNTD01000004">
    <property type="protein sequence ID" value="SED13882.1"/>
    <property type="molecule type" value="Genomic_DNA"/>
</dbReference>
<dbReference type="GeneID" id="95513049"/>
<sequence length="225" mass="23942">MVGVSTVAIVGAGRGLGAAAARRFGREGYDVALVARDRARLDALAGELAADGVRARGFPADVREPERLARALAEAGRELGTVEVLQYSPVPHRDFMLPVLETGYRQLAGPVEFSVYGPVAAVQQVLPGMRELGRGTILLVNGGTAAVPHIERAGTSIAFAAESAYGHLLHERLAPEGIHVAQLVIPGAITPGHARKDPAVLAEMLWGMHRDRHGFRHFADDLDSR</sequence>
<dbReference type="PANTHER" id="PTHR43431:SF7">
    <property type="entry name" value="OXIDOREDUCTASE, SHORT CHAIN DEHYDROGENASE_REDUCTASE FAMILY (AFU_ORTHOLOGUE AFUA_5G14000)"/>
    <property type="match status" value="1"/>
</dbReference>
<reference evidence="1 2" key="1">
    <citation type="submission" date="2016-10" db="EMBL/GenBank/DDBJ databases">
        <authorList>
            <person name="de Groot N.N."/>
        </authorList>
    </citation>
    <scope>NUCLEOTIDE SEQUENCE [LARGE SCALE GENOMIC DNA]</scope>
    <source>
        <strain evidence="1 2">DSM 40306</strain>
    </source>
</reference>
<dbReference type="InterPro" id="IPR036291">
    <property type="entry name" value="NAD(P)-bd_dom_sf"/>
</dbReference>
<dbReference type="STRING" id="67331.SAMN04490357_3926"/>
<dbReference type="SUPFAM" id="SSF51735">
    <property type="entry name" value="NAD(P)-binding Rossmann-fold domains"/>
    <property type="match status" value="1"/>
</dbReference>
<dbReference type="Pfam" id="PF00106">
    <property type="entry name" value="adh_short"/>
    <property type="match status" value="1"/>
</dbReference>
<proteinExistence type="predicted"/>
<organism evidence="1 2">
    <name type="scientific">Streptomyces misionensis</name>
    <dbReference type="NCBI Taxonomy" id="67331"/>
    <lineage>
        <taxon>Bacteria</taxon>
        <taxon>Bacillati</taxon>
        <taxon>Actinomycetota</taxon>
        <taxon>Actinomycetes</taxon>
        <taxon>Kitasatosporales</taxon>
        <taxon>Streptomycetaceae</taxon>
        <taxon>Streptomyces</taxon>
    </lineage>
</organism>
<accession>A0A1H4Y7B2</accession>